<protein>
    <recommendedName>
        <fullName evidence="3">Reverse transcriptase domain-containing protein</fullName>
    </recommendedName>
</protein>
<comment type="caution">
    <text evidence="2">The sequence shown here is derived from an EMBL/GenBank/DDBJ whole genome shotgun (WGS) entry which is preliminary data.</text>
</comment>
<feature type="signal peptide" evidence="1">
    <location>
        <begin position="1"/>
        <end position="35"/>
    </location>
</feature>
<gene>
    <name evidence="2" type="ORF">Tci_931056</name>
</gene>
<evidence type="ECO:0008006" key="3">
    <source>
        <dbReference type="Google" id="ProtNLM"/>
    </source>
</evidence>
<organism evidence="2">
    <name type="scientific">Tanacetum cinerariifolium</name>
    <name type="common">Dalmatian daisy</name>
    <name type="synonym">Chrysanthemum cinerariifolium</name>
    <dbReference type="NCBI Taxonomy" id="118510"/>
    <lineage>
        <taxon>Eukaryota</taxon>
        <taxon>Viridiplantae</taxon>
        <taxon>Streptophyta</taxon>
        <taxon>Embryophyta</taxon>
        <taxon>Tracheophyta</taxon>
        <taxon>Spermatophyta</taxon>
        <taxon>Magnoliopsida</taxon>
        <taxon>eudicotyledons</taxon>
        <taxon>Gunneridae</taxon>
        <taxon>Pentapetalae</taxon>
        <taxon>asterids</taxon>
        <taxon>campanulids</taxon>
        <taxon>Asterales</taxon>
        <taxon>Asteraceae</taxon>
        <taxon>Asteroideae</taxon>
        <taxon>Anthemideae</taxon>
        <taxon>Anthemidinae</taxon>
        <taxon>Tanacetum</taxon>
    </lineage>
</organism>
<name>A0A699XHF7_TANCI</name>
<evidence type="ECO:0000256" key="1">
    <source>
        <dbReference type="SAM" id="SignalP"/>
    </source>
</evidence>
<sequence length="83" mass="9835">MAILLIQPTRCLRSSLMNLLLSHILWIMMNRSVLTHCDDLFMDPTPEMFTEEQPPDYSFPLRFDIYPDDFLEIESDATFDDDF</sequence>
<dbReference type="AlphaFoldDB" id="A0A699XHF7"/>
<evidence type="ECO:0000313" key="2">
    <source>
        <dbReference type="EMBL" id="GFD59087.1"/>
    </source>
</evidence>
<keyword evidence="1" id="KW-0732">Signal</keyword>
<feature type="non-terminal residue" evidence="2">
    <location>
        <position position="83"/>
    </location>
</feature>
<dbReference type="EMBL" id="BKCJ011860881">
    <property type="protein sequence ID" value="GFD59087.1"/>
    <property type="molecule type" value="Genomic_DNA"/>
</dbReference>
<proteinExistence type="predicted"/>
<accession>A0A699XHF7</accession>
<reference evidence="2" key="1">
    <citation type="journal article" date="2019" name="Sci. Rep.">
        <title>Draft genome of Tanacetum cinerariifolium, the natural source of mosquito coil.</title>
        <authorList>
            <person name="Yamashiro T."/>
            <person name="Shiraishi A."/>
            <person name="Satake H."/>
            <person name="Nakayama K."/>
        </authorList>
    </citation>
    <scope>NUCLEOTIDE SEQUENCE</scope>
</reference>
<feature type="chain" id="PRO_5025494194" description="Reverse transcriptase domain-containing protein" evidence="1">
    <location>
        <begin position="36"/>
        <end position="83"/>
    </location>
</feature>